<evidence type="ECO:0008006" key="8">
    <source>
        <dbReference type="Google" id="ProtNLM"/>
    </source>
</evidence>
<dbReference type="EMBL" id="JADGJD010000286">
    <property type="protein sequence ID" value="KAJ3052528.1"/>
    <property type="molecule type" value="Genomic_DNA"/>
</dbReference>
<feature type="domain" description="SH3" evidence="4">
    <location>
        <begin position="360"/>
        <end position="422"/>
    </location>
</feature>
<organism evidence="6 7">
    <name type="scientific">Rhizophlyctis rosea</name>
    <dbReference type="NCBI Taxonomy" id="64517"/>
    <lineage>
        <taxon>Eukaryota</taxon>
        <taxon>Fungi</taxon>
        <taxon>Fungi incertae sedis</taxon>
        <taxon>Chytridiomycota</taxon>
        <taxon>Chytridiomycota incertae sedis</taxon>
        <taxon>Chytridiomycetes</taxon>
        <taxon>Rhizophlyctidales</taxon>
        <taxon>Rhizophlyctidaceae</taxon>
        <taxon>Rhizophlyctis</taxon>
    </lineage>
</organism>
<comment type="caution">
    <text evidence="6">The sequence shown here is derived from an EMBL/GenBank/DDBJ whole genome shotgun (WGS) entry which is preliminary data.</text>
</comment>
<sequence>MATIGKKFGQLRQWTGEKIGSTQRTETSEEFKRLEHETELRHECIEKVHDSVSLYLRQLEKTKADRIGSKDKRTPLENLAEAMMHFGNMLYEESNYGQALVKFGETHERISNIQMDYVMRVRDSYANNLQNSLNEMKEYGAIKAKLERRRLDFDAKMNKAHGMKKERTGTEESIRTAQIKYEDSLTDTTNKMIELNSNEDEQLEDLLEFIDAELAYYKSCTDALTNLQQSLADIPRGRRPRTHSTFENTTPTSRSRSVANDQHSDRSASRGPSTVRGRSFSVHSSSENAERQRSIREPSQGRLGGAEKRSLYGSQAGSVYSNSGPSSSAASPAPTRQNSGSFVSSASRTSSVSVTPTKANTEKQCRVLFDFDAEGADELSLRKGEMIIVTKEIDAGWWEGEMADGSGRGGMFPANYVEVVNEPSMPPRPPPAVGGRSMVREPDPFSDAKPSYSPLSQRSPSVPRSFSANAVPTLSSSHNPPRKQSFGARSYHESDSQVASAGVCGQCGCDDYVPNTFRAGQCNQCFHKH</sequence>
<evidence type="ECO:0000256" key="2">
    <source>
        <dbReference type="PROSITE-ProRule" id="PRU00192"/>
    </source>
</evidence>
<feature type="compositionally biased region" description="Polar residues" evidence="3">
    <location>
        <begin position="243"/>
        <end position="261"/>
    </location>
</feature>
<dbReference type="PROSITE" id="PS50002">
    <property type="entry name" value="SH3"/>
    <property type="match status" value="1"/>
</dbReference>
<dbReference type="Gene3D" id="1.20.1270.60">
    <property type="entry name" value="Arfaptin homology (AH) domain/BAR domain"/>
    <property type="match status" value="1"/>
</dbReference>
<feature type="region of interest" description="Disordered" evidence="3">
    <location>
        <begin position="231"/>
        <end position="358"/>
    </location>
</feature>
<dbReference type="SUPFAM" id="SSF50044">
    <property type="entry name" value="SH3-domain"/>
    <property type="match status" value="1"/>
</dbReference>
<proteinExistence type="predicted"/>
<accession>A0AAD5X597</accession>
<dbReference type="Proteomes" id="UP001212841">
    <property type="component" value="Unassembled WGS sequence"/>
</dbReference>
<dbReference type="Pfam" id="PF03114">
    <property type="entry name" value="BAR"/>
    <property type="match status" value="1"/>
</dbReference>
<dbReference type="InterPro" id="IPR027267">
    <property type="entry name" value="AH/BAR_dom_sf"/>
</dbReference>
<dbReference type="SUPFAM" id="SSF103657">
    <property type="entry name" value="BAR/IMD domain-like"/>
    <property type="match status" value="1"/>
</dbReference>
<dbReference type="SMART" id="SM00326">
    <property type="entry name" value="SH3"/>
    <property type="match status" value="1"/>
</dbReference>
<feature type="compositionally biased region" description="Polar residues" evidence="3">
    <location>
        <begin position="453"/>
        <end position="479"/>
    </location>
</feature>
<dbReference type="CDD" id="cd00174">
    <property type="entry name" value="SH3"/>
    <property type="match status" value="1"/>
</dbReference>
<dbReference type="PROSITE" id="PS51021">
    <property type="entry name" value="BAR"/>
    <property type="match status" value="1"/>
</dbReference>
<evidence type="ECO:0000313" key="6">
    <source>
        <dbReference type="EMBL" id="KAJ3052528.1"/>
    </source>
</evidence>
<dbReference type="InterPro" id="IPR036028">
    <property type="entry name" value="SH3-like_dom_sf"/>
</dbReference>
<name>A0AAD5X597_9FUNG</name>
<dbReference type="PRINTS" id="PR00452">
    <property type="entry name" value="SH3DOMAIN"/>
</dbReference>
<feature type="domain" description="BAR" evidence="5">
    <location>
        <begin position="16"/>
        <end position="240"/>
    </location>
</feature>
<keyword evidence="7" id="KW-1185">Reference proteome</keyword>
<dbReference type="InterPro" id="IPR004148">
    <property type="entry name" value="BAR_dom"/>
</dbReference>
<dbReference type="Gene3D" id="2.30.30.40">
    <property type="entry name" value="SH3 Domains"/>
    <property type="match status" value="1"/>
</dbReference>
<dbReference type="AlphaFoldDB" id="A0AAD5X597"/>
<evidence type="ECO:0000313" key="7">
    <source>
        <dbReference type="Proteomes" id="UP001212841"/>
    </source>
</evidence>
<keyword evidence="1 2" id="KW-0728">SH3 domain</keyword>
<dbReference type="GO" id="GO:0005737">
    <property type="term" value="C:cytoplasm"/>
    <property type="evidence" value="ECO:0007669"/>
    <property type="project" value="InterPro"/>
</dbReference>
<dbReference type="SMART" id="SM00721">
    <property type="entry name" value="BAR"/>
    <property type="match status" value="1"/>
</dbReference>
<dbReference type="InterPro" id="IPR001452">
    <property type="entry name" value="SH3_domain"/>
</dbReference>
<evidence type="ECO:0000256" key="1">
    <source>
        <dbReference type="ARBA" id="ARBA00022443"/>
    </source>
</evidence>
<feature type="region of interest" description="Disordered" evidence="3">
    <location>
        <begin position="425"/>
        <end position="492"/>
    </location>
</feature>
<feature type="compositionally biased region" description="Low complexity" evidence="3">
    <location>
        <begin position="321"/>
        <end position="357"/>
    </location>
</feature>
<evidence type="ECO:0000256" key="3">
    <source>
        <dbReference type="SAM" id="MobiDB-lite"/>
    </source>
</evidence>
<dbReference type="Pfam" id="PF00018">
    <property type="entry name" value="SH3_1"/>
    <property type="match status" value="1"/>
</dbReference>
<reference evidence="6" key="1">
    <citation type="submission" date="2020-05" db="EMBL/GenBank/DDBJ databases">
        <title>Phylogenomic resolution of chytrid fungi.</title>
        <authorList>
            <person name="Stajich J.E."/>
            <person name="Amses K."/>
            <person name="Simmons R."/>
            <person name="Seto K."/>
            <person name="Myers J."/>
            <person name="Bonds A."/>
            <person name="Quandt C.A."/>
            <person name="Barry K."/>
            <person name="Liu P."/>
            <person name="Grigoriev I."/>
            <person name="Longcore J.E."/>
            <person name="James T.Y."/>
        </authorList>
    </citation>
    <scope>NUCLEOTIDE SEQUENCE</scope>
    <source>
        <strain evidence="6">JEL0318</strain>
    </source>
</reference>
<protein>
    <recommendedName>
        <fullName evidence="8">BAR-domain-containing protein</fullName>
    </recommendedName>
</protein>
<evidence type="ECO:0000259" key="4">
    <source>
        <dbReference type="PROSITE" id="PS50002"/>
    </source>
</evidence>
<dbReference type="InterPro" id="IPR050384">
    <property type="entry name" value="Endophilin_SH3RF"/>
</dbReference>
<dbReference type="PANTHER" id="PTHR14167">
    <property type="entry name" value="SH3 DOMAIN-CONTAINING"/>
    <property type="match status" value="1"/>
</dbReference>
<evidence type="ECO:0000259" key="5">
    <source>
        <dbReference type="PROSITE" id="PS51021"/>
    </source>
</evidence>
<gene>
    <name evidence="6" type="ORF">HK097_006094</name>
</gene>